<name>A0A4R9FMJ4_9LEPT</name>
<protein>
    <submittedName>
        <fullName evidence="2">Uncharacterized protein</fullName>
    </submittedName>
</protein>
<dbReference type="RefSeq" id="WP_135589741.1">
    <property type="nucleotide sequence ID" value="NZ_RQEP01000019.1"/>
</dbReference>
<accession>A0A4R9FMJ4</accession>
<keyword evidence="3" id="KW-1185">Reference proteome</keyword>
<dbReference type="OrthoDB" id="9890253at2"/>
<dbReference type="EMBL" id="RQEP01000019">
    <property type="protein sequence ID" value="TGJ99650.1"/>
    <property type="molecule type" value="Genomic_DNA"/>
</dbReference>
<gene>
    <name evidence="2" type="ORF">EHO59_17590</name>
</gene>
<dbReference type="AlphaFoldDB" id="A0A4R9FMJ4"/>
<reference evidence="2" key="1">
    <citation type="journal article" date="2019" name="PLoS Negl. Trop. Dis.">
        <title>Revisiting the worldwide diversity of Leptospira species in the environment.</title>
        <authorList>
            <person name="Vincent A.T."/>
            <person name="Schiettekatte O."/>
            <person name="Bourhy P."/>
            <person name="Veyrier F.J."/>
            <person name="Picardeau M."/>
        </authorList>
    </citation>
    <scope>NUCLEOTIDE SEQUENCE [LARGE SCALE GENOMIC DNA]</scope>
    <source>
        <strain evidence="2">SSS9</strain>
    </source>
</reference>
<evidence type="ECO:0000256" key="1">
    <source>
        <dbReference type="SAM" id="MobiDB-lite"/>
    </source>
</evidence>
<sequence>MKLLIFILLAYLTYRLIQNAFYPKQADNARFRVIFPERESSPAEKDISDRAKVVGKGEDSK</sequence>
<evidence type="ECO:0000313" key="2">
    <source>
        <dbReference type="EMBL" id="TGJ99650.1"/>
    </source>
</evidence>
<organism evidence="2 3">
    <name type="scientific">Leptospira semungkisensis</name>
    <dbReference type="NCBI Taxonomy" id="2484985"/>
    <lineage>
        <taxon>Bacteria</taxon>
        <taxon>Pseudomonadati</taxon>
        <taxon>Spirochaetota</taxon>
        <taxon>Spirochaetia</taxon>
        <taxon>Leptospirales</taxon>
        <taxon>Leptospiraceae</taxon>
        <taxon>Leptospira</taxon>
    </lineage>
</organism>
<evidence type="ECO:0000313" key="3">
    <source>
        <dbReference type="Proteomes" id="UP000297453"/>
    </source>
</evidence>
<feature type="region of interest" description="Disordered" evidence="1">
    <location>
        <begin position="39"/>
        <end position="61"/>
    </location>
</feature>
<dbReference type="Proteomes" id="UP000297453">
    <property type="component" value="Unassembled WGS sequence"/>
</dbReference>
<proteinExistence type="predicted"/>
<comment type="caution">
    <text evidence="2">The sequence shown here is derived from an EMBL/GenBank/DDBJ whole genome shotgun (WGS) entry which is preliminary data.</text>
</comment>